<keyword evidence="2" id="KW-1185">Reference proteome</keyword>
<protein>
    <recommendedName>
        <fullName evidence="3">GxxExxY protein</fullName>
    </recommendedName>
</protein>
<dbReference type="Proteomes" id="UP000007881">
    <property type="component" value="Chromosome"/>
</dbReference>
<evidence type="ECO:0000313" key="2">
    <source>
        <dbReference type="Proteomes" id="UP000007881"/>
    </source>
</evidence>
<dbReference type="eggNOG" id="COG0614">
    <property type="taxonomic scope" value="Bacteria"/>
</dbReference>
<sequence>MSDSELTGRVLGAAMEVHSALGAGFREQTYENALAVELGSRGISFERQVSVRLVYKDVVVGEGKVDLLVEGELVIELKAVERLHDAHRDQVITYLRAMQLPLGLLINFHGDNIRDHSRRVIADQA</sequence>
<accession>I0IIF6</accession>
<reference evidence="1 2" key="1">
    <citation type="submission" date="2012-02" db="EMBL/GenBank/DDBJ databases">
        <title>Complete genome sequence of Phycisphaera mikurensis NBRC 102666.</title>
        <authorList>
            <person name="Ankai A."/>
            <person name="Hosoyama A."/>
            <person name="Terui Y."/>
            <person name="Sekine M."/>
            <person name="Fukai R."/>
            <person name="Kato Y."/>
            <person name="Nakamura S."/>
            <person name="Yamada-Narita S."/>
            <person name="Kawakoshi A."/>
            <person name="Fukunaga Y."/>
            <person name="Yamazaki S."/>
            <person name="Fujita N."/>
        </authorList>
    </citation>
    <scope>NUCLEOTIDE SEQUENCE [LARGE SCALE GENOMIC DNA]</scope>
    <source>
        <strain evidence="2">NBRC 102666 / KCTC 22515 / FYK2301M01</strain>
    </source>
</reference>
<proteinExistence type="predicted"/>
<name>I0IIF6_PHYMF</name>
<dbReference type="RefSeq" id="WP_014438254.1">
    <property type="nucleotide sequence ID" value="NC_017080.1"/>
</dbReference>
<dbReference type="InterPro" id="IPR026350">
    <property type="entry name" value="GxxExxY"/>
</dbReference>
<dbReference type="HOGENOM" id="CLU_134960_1_0_0"/>
<organism evidence="1 2">
    <name type="scientific">Phycisphaera mikurensis (strain NBRC 102666 / KCTC 22515 / FYK2301M01)</name>
    <dbReference type="NCBI Taxonomy" id="1142394"/>
    <lineage>
        <taxon>Bacteria</taxon>
        <taxon>Pseudomonadati</taxon>
        <taxon>Planctomycetota</taxon>
        <taxon>Phycisphaerae</taxon>
        <taxon>Phycisphaerales</taxon>
        <taxon>Phycisphaeraceae</taxon>
        <taxon>Phycisphaera</taxon>
    </lineage>
</organism>
<dbReference type="EMBL" id="AP012338">
    <property type="protein sequence ID" value="BAM05044.1"/>
    <property type="molecule type" value="Genomic_DNA"/>
</dbReference>
<evidence type="ECO:0000313" key="1">
    <source>
        <dbReference type="EMBL" id="BAM05044.1"/>
    </source>
</evidence>
<dbReference type="STRING" id="1142394.PSMK_28850"/>
<evidence type="ECO:0008006" key="3">
    <source>
        <dbReference type="Google" id="ProtNLM"/>
    </source>
</evidence>
<dbReference type="Pfam" id="PF13366">
    <property type="entry name" value="PDDEXK_3"/>
    <property type="match status" value="1"/>
</dbReference>
<dbReference type="OrthoDB" id="9806869at2"/>
<dbReference type="NCBIfam" id="TIGR04256">
    <property type="entry name" value="GxxExxY"/>
    <property type="match status" value="1"/>
</dbReference>
<dbReference type="AlphaFoldDB" id="I0IIF6"/>
<gene>
    <name evidence="1" type="ordered locus">PSMK_28850</name>
</gene>
<dbReference type="KEGG" id="phm:PSMK_28850"/>